<keyword evidence="3" id="KW-1185">Reference proteome</keyword>
<dbReference type="Pfam" id="PF05869">
    <property type="entry name" value="Dam"/>
    <property type="match status" value="1"/>
</dbReference>
<dbReference type="GeneID" id="40072570"/>
<dbReference type="Proteomes" id="UP000225090">
    <property type="component" value="Segment"/>
</dbReference>
<evidence type="ECO:0000256" key="1">
    <source>
        <dbReference type="SAM" id="MobiDB-lite"/>
    </source>
</evidence>
<dbReference type="RefSeq" id="YP_009596967.1">
    <property type="nucleotide sequence ID" value="NC_041893.1"/>
</dbReference>
<evidence type="ECO:0000313" key="3">
    <source>
        <dbReference type="Proteomes" id="UP000225090"/>
    </source>
</evidence>
<dbReference type="GO" id="GO:0032259">
    <property type="term" value="P:methylation"/>
    <property type="evidence" value="ECO:0007669"/>
    <property type="project" value="UniProtKB-KW"/>
</dbReference>
<dbReference type="EMBL" id="KX620751">
    <property type="protein sequence ID" value="AOT24459.1"/>
    <property type="molecule type" value="Genomic_DNA"/>
</dbReference>
<dbReference type="GO" id="GO:0009307">
    <property type="term" value="P:DNA restriction-modification system"/>
    <property type="evidence" value="ECO:0007669"/>
    <property type="project" value="InterPro"/>
</dbReference>
<sequence length="278" mass="30250">MSSGKGMGGHQSHASRTTTWLTPPAILRALGDFDLDPCGYPGWPTATRMICLPDDGLAADWAGRVWLNPPYGLAQWAWLAKLAAHGHGTALIFARTETRGFVNEVWGKADALFFLHGRIHFHRPGGERAQANAGAPSVLVAYGPQDVAVLAECSLAGTFIQLNRASGPQHEDRAMPALPHHHPDHQRSMTMSNLYRKRPVTIEARQLDGDTATEHDIYLWIEANTQGSFDPLSGEIPISGVSIDLSDGCFTITTPEGVKHARRDDIFRATYEPVGEAA</sequence>
<keyword evidence="2" id="KW-0808">Transferase</keyword>
<gene>
    <name evidence="2" type="primary">46</name>
    <name evidence="2" type="ORF">DOUCETTE_46</name>
</gene>
<dbReference type="GO" id="GO:0009007">
    <property type="term" value="F:site-specific DNA-methyltransferase (adenine-specific) activity"/>
    <property type="evidence" value="ECO:0007669"/>
    <property type="project" value="InterPro"/>
</dbReference>
<dbReference type="InterPro" id="IPR008593">
    <property type="entry name" value="Dam_MeTrfase"/>
</dbReference>
<dbReference type="KEGG" id="vg:40072570"/>
<dbReference type="GO" id="GO:0003677">
    <property type="term" value="F:DNA binding"/>
    <property type="evidence" value="ECO:0007669"/>
    <property type="project" value="InterPro"/>
</dbReference>
<reference evidence="2 3" key="1">
    <citation type="submission" date="2016-07" db="EMBL/GenBank/DDBJ databases">
        <authorList>
            <person name="Modlin R.L."/>
            <person name="Cheng L.S."/>
            <person name="Marinelli L.J."/>
            <person name="Grosset N."/>
            <person name="Gautier M."/>
            <person name="Fitz-Gibbon S."/>
            <person name="Pellegrini M."/>
            <person name="Bowman C.A."/>
            <person name="Russell D.A."/>
            <person name="Jacobs-Sera D."/>
            <person name="Hatfull G.F."/>
        </authorList>
    </citation>
    <scope>NUCLEOTIDE SEQUENCE [LARGE SCALE GENOMIC DNA]</scope>
</reference>
<protein>
    <submittedName>
        <fullName evidence="2">DNA methylase</fullName>
    </submittedName>
</protein>
<accession>A0A1D8ETT4</accession>
<dbReference type="OrthoDB" id="7051at10239"/>
<evidence type="ECO:0000313" key="2">
    <source>
        <dbReference type="EMBL" id="AOT24459.1"/>
    </source>
</evidence>
<proteinExistence type="predicted"/>
<name>A0A1D8ETT4_9CAUD</name>
<organism evidence="2 3">
    <name type="scientific">Propionibacterium phage Doucette</name>
    <dbReference type="NCBI Taxonomy" id="1897534"/>
    <lineage>
        <taxon>Viruses</taxon>
        <taxon>Duplodnaviria</taxon>
        <taxon>Heunggongvirae</taxon>
        <taxon>Uroviricota</taxon>
        <taxon>Caudoviricetes</taxon>
        <taxon>Doucettevirus</taxon>
        <taxon>Doucettevirus doucette</taxon>
    </lineage>
</organism>
<feature type="region of interest" description="Disordered" evidence="1">
    <location>
        <begin position="166"/>
        <end position="187"/>
    </location>
</feature>
<keyword evidence="2" id="KW-0489">Methyltransferase</keyword>